<accession>A0A347ZQ66</accession>
<dbReference type="SMART" id="SM00418">
    <property type="entry name" value="HTH_ARSR"/>
    <property type="match status" value="1"/>
</dbReference>
<dbReference type="RefSeq" id="WP_116225922.1">
    <property type="nucleotide sequence ID" value="NZ_AP018437.1"/>
</dbReference>
<evidence type="ECO:0000313" key="6">
    <source>
        <dbReference type="Proteomes" id="UP000256388"/>
    </source>
</evidence>
<proteinExistence type="predicted"/>
<reference evidence="5 6" key="1">
    <citation type="submission" date="2018-08" db="EMBL/GenBank/DDBJ databases">
        <title>Genomic Encyclopedia of Type Strains, Phase IV (KMG-IV): sequencing the most valuable type-strain genomes for metagenomic binning, comparative biology and taxonomic classification.</title>
        <authorList>
            <person name="Goeker M."/>
        </authorList>
    </citation>
    <scope>NUCLEOTIDE SEQUENCE [LARGE SCALE GENOMIC DNA]</scope>
    <source>
        <strain evidence="5 6">DSM 23923</strain>
    </source>
</reference>
<evidence type="ECO:0000256" key="3">
    <source>
        <dbReference type="ARBA" id="ARBA00023163"/>
    </source>
</evidence>
<sequence length="102" mass="11448">MKEEEENILDEHIAAHVAELFSAFSDASRVRIISAITDQELNVNSLAQMVGISESAVSHHMRHLRQMGIVKAHRKGKEVFYSVEDDHIIALFKQGVNHIKSG</sequence>
<dbReference type="InterPro" id="IPR011991">
    <property type="entry name" value="ArsR-like_HTH"/>
</dbReference>
<feature type="domain" description="HTH arsR-type" evidence="4">
    <location>
        <begin position="9"/>
        <end position="102"/>
    </location>
</feature>
<name>A0A347ZQ66_9CHLR</name>
<dbReference type="InterPro" id="IPR036388">
    <property type="entry name" value="WH-like_DNA-bd_sf"/>
</dbReference>
<dbReference type="PRINTS" id="PR00778">
    <property type="entry name" value="HTHARSR"/>
</dbReference>
<dbReference type="Proteomes" id="UP000256388">
    <property type="component" value="Unassembled WGS sequence"/>
</dbReference>
<dbReference type="OrthoDB" id="9794330at2"/>
<dbReference type="Pfam" id="PF01022">
    <property type="entry name" value="HTH_5"/>
    <property type="match status" value="1"/>
</dbReference>
<organism evidence="5 6">
    <name type="scientific">Pelolinea submarina</name>
    <dbReference type="NCBI Taxonomy" id="913107"/>
    <lineage>
        <taxon>Bacteria</taxon>
        <taxon>Bacillati</taxon>
        <taxon>Chloroflexota</taxon>
        <taxon>Anaerolineae</taxon>
        <taxon>Anaerolineales</taxon>
        <taxon>Anaerolineaceae</taxon>
        <taxon>Pelolinea</taxon>
    </lineage>
</organism>
<dbReference type="NCBIfam" id="NF033788">
    <property type="entry name" value="HTH_metalloreg"/>
    <property type="match status" value="1"/>
</dbReference>
<dbReference type="InterPro" id="IPR036390">
    <property type="entry name" value="WH_DNA-bd_sf"/>
</dbReference>
<evidence type="ECO:0000256" key="1">
    <source>
        <dbReference type="ARBA" id="ARBA00023015"/>
    </source>
</evidence>
<keyword evidence="6" id="KW-1185">Reference proteome</keyword>
<dbReference type="PANTHER" id="PTHR43132:SF6">
    <property type="entry name" value="HTH-TYPE TRANSCRIPTIONAL REPRESSOR CZRA"/>
    <property type="match status" value="1"/>
</dbReference>
<dbReference type="PANTHER" id="PTHR43132">
    <property type="entry name" value="ARSENICAL RESISTANCE OPERON REPRESSOR ARSR-RELATED"/>
    <property type="match status" value="1"/>
</dbReference>
<dbReference type="AlphaFoldDB" id="A0A347ZQ66"/>
<evidence type="ECO:0000313" key="5">
    <source>
        <dbReference type="EMBL" id="REG06225.1"/>
    </source>
</evidence>
<dbReference type="GO" id="GO:0003700">
    <property type="term" value="F:DNA-binding transcription factor activity"/>
    <property type="evidence" value="ECO:0007669"/>
    <property type="project" value="InterPro"/>
</dbReference>
<comment type="caution">
    <text evidence="5">The sequence shown here is derived from an EMBL/GenBank/DDBJ whole genome shotgun (WGS) entry which is preliminary data.</text>
</comment>
<dbReference type="GO" id="GO:0003677">
    <property type="term" value="F:DNA binding"/>
    <property type="evidence" value="ECO:0007669"/>
    <property type="project" value="UniProtKB-KW"/>
</dbReference>
<dbReference type="EMBL" id="QUMS01000004">
    <property type="protein sequence ID" value="REG06225.1"/>
    <property type="molecule type" value="Genomic_DNA"/>
</dbReference>
<dbReference type="CDD" id="cd00090">
    <property type="entry name" value="HTH_ARSR"/>
    <property type="match status" value="1"/>
</dbReference>
<gene>
    <name evidence="5" type="ORF">DFR64_2657</name>
</gene>
<keyword evidence="1" id="KW-0805">Transcription regulation</keyword>
<dbReference type="Gene3D" id="1.10.10.10">
    <property type="entry name" value="Winged helix-like DNA-binding domain superfamily/Winged helix DNA-binding domain"/>
    <property type="match status" value="1"/>
</dbReference>
<dbReference type="SUPFAM" id="SSF46785">
    <property type="entry name" value="Winged helix' DNA-binding domain"/>
    <property type="match status" value="1"/>
</dbReference>
<keyword evidence="3" id="KW-0804">Transcription</keyword>
<protein>
    <submittedName>
        <fullName evidence="5">ArsR family transcriptional regulator</fullName>
    </submittedName>
</protein>
<keyword evidence="2" id="KW-0238">DNA-binding</keyword>
<evidence type="ECO:0000259" key="4">
    <source>
        <dbReference type="PROSITE" id="PS50987"/>
    </source>
</evidence>
<evidence type="ECO:0000256" key="2">
    <source>
        <dbReference type="ARBA" id="ARBA00023125"/>
    </source>
</evidence>
<dbReference type="PROSITE" id="PS50987">
    <property type="entry name" value="HTH_ARSR_2"/>
    <property type="match status" value="1"/>
</dbReference>
<dbReference type="InterPro" id="IPR001845">
    <property type="entry name" value="HTH_ArsR_DNA-bd_dom"/>
</dbReference>
<dbReference type="InterPro" id="IPR051011">
    <property type="entry name" value="Metal_resp_trans_reg"/>
</dbReference>